<gene>
    <name evidence="2" type="ORF">CAEBREN_28811</name>
</gene>
<feature type="transmembrane region" description="Helical" evidence="1">
    <location>
        <begin position="118"/>
        <end position="138"/>
    </location>
</feature>
<keyword evidence="3" id="KW-1185">Reference proteome</keyword>
<sequence length="352" mass="40822">MSAMTLTSDPKLLEYYQTNYSLNCVKNESYFNSNEFFQRFTYIVSPFSVILGSYGILVVLMATPKHMESVKWFLMHYHLVTFFIELTMNKLIAPLIFLPSSAIYCNGFLLDLGVPFKLVMYISEISFLELSISMLMIFENRHSQILTISFRMTRTLTKSIFYSCHYLFFPSLLLLIYLQNVDQPAAKLEILQTIPCPERHFFDVRTQVVTTNMEFYAGISGISVIYFTVIIQFYALQSGYYLLKRPEAYLSDVMKKMQRKFFFILVIQIAIPVLFMLIPNVIYYSVDVVDQFVSTLTVIFVSLHGIASSLALILLHKPYRDFTWDQTLGRIFKSPGKKSSSHSVRPNTVTMF</sequence>
<evidence type="ECO:0000256" key="1">
    <source>
        <dbReference type="SAM" id="Phobius"/>
    </source>
</evidence>
<dbReference type="Pfam" id="PF10318">
    <property type="entry name" value="7TM_GPCR_Srh"/>
    <property type="match status" value="1"/>
</dbReference>
<evidence type="ECO:0000313" key="2">
    <source>
        <dbReference type="EMBL" id="EGT56922.1"/>
    </source>
</evidence>
<proteinExistence type="predicted"/>
<feature type="transmembrane region" description="Helical" evidence="1">
    <location>
        <begin position="74"/>
        <end position="98"/>
    </location>
</feature>
<dbReference type="HOGENOM" id="CLU_042960_0_2_1"/>
<dbReference type="OrthoDB" id="5791881at2759"/>
<keyword evidence="1" id="KW-0472">Membrane</keyword>
<feature type="transmembrane region" description="Helical" evidence="1">
    <location>
        <begin position="261"/>
        <end position="286"/>
    </location>
</feature>
<name>G0PHT0_CAEBE</name>
<dbReference type="InParanoid" id="G0PHT0"/>
<dbReference type="AlphaFoldDB" id="G0PHT0"/>
<dbReference type="PANTHER" id="PTHR46891">
    <property type="entry name" value="SERPENTINE RECEPTOR, CLASS H-RELATED"/>
    <property type="match status" value="1"/>
</dbReference>
<dbReference type="STRING" id="135651.G0PHT0"/>
<keyword evidence="1" id="KW-0812">Transmembrane</keyword>
<dbReference type="Proteomes" id="UP000008068">
    <property type="component" value="Unassembled WGS sequence"/>
</dbReference>
<dbReference type="eggNOG" id="ENOG502TFKX">
    <property type="taxonomic scope" value="Eukaryota"/>
</dbReference>
<accession>G0PHT0</accession>
<feature type="transmembrane region" description="Helical" evidence="1">
    <location>
        <begin position="40"/>
        <end position="62"/>
    </location>
</feature>
<organism evidence="3">
    <name type="scientific">Caenorhabditis brenneri</name>
    <name type="common">Nematode worm</name>
    <dbReference type="NCBI Taxonomy" id="135651"/>
    <lineage>
        <taxon>Eukaryota</taxon>
        <taxon>Metazoa</taxon>
        <taxon>Ecdysozoa</taxon>
        <taxon>Nematoda</taxon>
        <taxon>Chromadorea</taxon>
        <taxon>Rhabditida</taxon>
        <taxon>Rhabditina</taxon>
        <taxon>Rhabditomorpha</taxon>
        <taxon>Rhabditoidea</taxon>
        <taxon>Rhabditidae</taxon>
        <taxon>Peloderinae</taxon>
        <taxon>Caenorhabditis</taxon>
    </lineage>
</organism>
<feature type="transmembrane region" description="Helical" evidence="1">
    <location>
        <begin position="215"/>
        <end position="236"/>
    </location>
</feature>
<feature type="transmembrane region" description="Helical" evidence="1">
    <location>
        <begin position="292"/>
        <end position="315"/>
    </location>
</feature>
<reference evidence="3" key="1">
    <citation type="submission" date="2011-07" db="EMBL/GenBank/DDBJ databases">
        <authorList>
            <consortium name="Caenorhabditis brenneri Sequencing and Analysis Consortium"/>
            <person name="Wilson R.K."/>
        </authorList>
    </citation>
    <scope>NUCLEOTIDE SEQUENCE [LARGE SCALE GENOMIC DNA]</scope>
    <source>
        <strain evidence="3">PB2801</strain>
    </source>
</reference>
<dbReference type="EMBL" id="GL380505">
    <property type="protein sequence ID" value="EGT56922.1"/>
    <property type="molecule type" value="Genomic_DNA"/>
</dbReference>
<evidence type="ECO:0008006" key="4">
    <source>
        <dbReference type="Google" id="ProtNLM"/>
    </source>
</evidence>
<dbReference type="InterPro" id="IPR019422">
    <property type="entry name" value="7TM_GPCR_serpentine_rcpt_Srh"/>
</dbReference>
<evidence type="ECO:0000313" key="3">
    <source>
        <dbReference type="Proteomes" id="UP000008068"/>
    </source>
</evidence>
<feature type="transmembrane region" description="Helical" evidence="1">
    <location>
        <begin position="159"/>
        <end position="178"/>
    </location>
</feature>
<keyword evidence="1" id="KW-1133">Transmembrane helix</keyword>
<protein>
    <recommendedName>
        <fullName evidence="4">Serpentine Receptor, class H</fullName>
    </recommendedName>
</protein>